<accession>A0ABV8VYR0</accession>
<dbReference type="RefSeq" id="WP_390200525.1">
    <property type="nucleotide sequence ID" value="NZ_JBHSDV010000006.1"/>
</dbReference>
<dbReference type="InterPro" id="IPR010610">
    <property type="entry name" value="EryCIII-like_C"/>
</dbReference>
<proteinExistence type="predicted"/>
<dbReference type="InterPro" id="IPR050271">
    <property type="entry name" value="UDP-glycosyltransferase"/>
</dbReference>
<keyword evidence="1" id="KW-0328">Glycosyltransferase</keyword>
<dbReference type="Proteomes" id="UP001595880">
    <property type="component" value="Unassembled WGS sequence"/>
</dbReference>
<comment type="caution">
    <text evidence="4">The sequence shown here is derived from an EMBL/GenBank/DDBJ whole genome shotgun (WGS) entry which is preliminary data.</text>
</comment>
<keyword evidence="2" id="KW-0808">Transferase</keyword>
<evidence type="ECO:0000259" key="3">
    <source>
        <dbReference type="Pfam" id="PF06722"/>
    </source>
</evidence>
<dbReference type="Gene3D" id="3.40.50.2000">
    <property type="entry name" value="Glycogen Phosphorylase B"/>
    <property type="match status" value="2"/>
</dbReference>
<sequence>MRTLNKVLLFAPETFNLAETTRSIEVAKKCCNTFTCIFIGYSTKYAYLIEEANFTFIHLEPHLTEKDVVQIMKVDQMKGIKHPFTYKMLKHRIESEQRIIHLYQPVAVVIGTTLSLFISARACQTPLFYIKPLTYTKIYFLKGHLALPPILSQKFLPVDIIKKLYRKIATSITYKPKAFQQLAKEYGVQLPKLTIDALDADHNLITTLPEISGISNLPSNYTYVGPIYAKLEGELPSWFDELPRKLPIVYFAMGSSGGKEIVLKMLHILAALPLTVVCPMKRTLGSSAAIFSQHENIYICDLLPAHKLAGKIDLSIIHGGEGTVQTACLTGKPFIGMGLQQEQVANINECVLYGNAIQLRKKDLSKKVLLSLIESALHDDEMQQKAKSMQKLMSGVDGPSNAAQFLIKNLTNKNSVPS</sequence>
<protein>
    <submittedName>
        <fullName evidence="4">Glycosyltransferase</fullName>
    </submittedName>
</protein>
<feature type="domain" description="Erythromycin biosynthesis protein CIII-like C-terminal" evidence="3">
    <location>
        <begin position="294"/>
        <end position="406"/>
    </location>
</feature>
<dbReference type="PANTHER" id="PTHR48043">
    <property type="entry name" value="EG:EG0003.4 PROTEIN-RELATED"/>
    <property type="match status" value="1"/>
</dbReference>
<organism evidence="4 5">
    <name type="scientific">Gracilibacillus marinus</name>
    <dbReference type="NCBI Taxonomy" id="630535"/>
    <lineage>
        <taxon>Bacteria</taxon>
        <taxon>Bacillati</taxon>
        <taxon>Bacillota</taxon>
        <taxon>Bacilli</taxon>
        <taxon>Bacillales</taxon>
        <taxon>Bacillaceae</taxon>
        <taxon>Gracilibacillus</taxon>
    </lineage>
</organism>
<reference evidence="5" key="1">
    <citation type="journal article" date="2019" name="Int. J. Syst. Evol. Microbiol.">
        <title>The Global Catalogue of Microorganisms (GCM) 10K type strain sequencing project: providing services to taxonomists for standard genome sequencing and annotation.</title>
        <authorList>
            <consortium name="The Broad Institute Genomics Platform"/>
            <consortium name="The Broad Institute Genome Sequencing Center for Infectious Disease"/>
            <person name="Wu L."/>
            <person name="Ma J."/>
        </authorList>
    </citation>
    <scope>NUCLEOTIDE SEQUENCE [LARGE SCALE GENOMIC DNA]</scope>
    <source>
        <strain evidence="5">KACC 14058</strain>
    </source>
</reference>
<dbReference type="SUPFAM" id="SSF53756">
    <property type="entry name" value="UDP-Glycosyltransferase/glycogen phosphorylase"/>
    <property type="match status" value="1"/>
</dbReference>
<dbReference type="EMBL" id="JBHSDV010000006">
    <property type="protein sequence ID" value="MFC4389055.1"/>
    <property type="molecule type" value="Genomic_DNA"/>
</dbReference>
<keyword evidence="5" id="KW-1185">Reference proteome</keyword>
<evidence type="ECO:0000313" key="5">
    <source>
        <dbReference type="Proteomes" id="UP001595880"/>
    </source>
</evidence>
<evidence type="ECO:0000313" key="4">
    <source>
        <dbReference type="EMBL" id="MFC4389055.1"/>
    </source>
</evidence>
<dbReference type="Pfam" id="PF06722">
    <property type="entry name" value="EryCIII-like_C"/>
    <property type="match status" value="1"/>
</dbReference>
<name>A0ABV8VYR0_9BACI</name>
<evidence type="ECO:0000256" key="2">
    <source>
        <dbReference type="ARBA" id="ARBA00022679"/>
    </source>
</evidence>
<evidence type="ECO:0000256" key="1">
    <source>
        <dbReference type="ARBA" id="ARBA00022676"/>
    </source>
</evidence>
<gene>
    <name evidence="4" type="ORF">ACFOZ1_14830</name>
</gene>
<dbReference type="PANTHER" id="PTHR48043:SF145">
    <property type="entry name" value="FI06409P-RELATED"/>
    <property type="match status" value="1"/>
</dbReference>